<reference evidence="16" key="1">
    <citation type="submission" date="2025-08" db="UniProtKB">
        <authorList>
            <consortium name="RefSeq"/>
        </authorList>
    </citation>
    <scope>IDENTIFICATION</scope>
    <source>
        <strain evidence="16">USDA-PBARC FA_bdor</strain>
        <tissue evidence="16">Whole organism</tissue>
    </source>
</reference>
<protein>
    <recommendedName>
        <fullName evidence="10">DNA-3-methyladenine glycosylase</fullName>
        <ecNumber evidence="4">3.2.2.21</ecNumber>
    </recommendedName>
    <alternativeName>
        <fullName evidence="11">3-alkyladenine DNA glycosylase</fullName>
    </alternativeName>
    <alternativeName>
        <fullName evidence="8">3-methyladenine DNA glycosidase</fullName>
    </alternativeName>
    <alternativeName>
        <fullName evidence="13">ADPG</fullName>
    </alternativeName>
    <alternativeName>
        <fullName evidence="12">N-methylpurine-DNA glycosylase</fullName>
    </alternativeName>
</protein>
<dbReference type="EC" id="3.2.2.21" evidence="4"/>
<dbReference type="PANTHER" id="PTHR10429:SF0">
    <property type="entry name" value="DNA-3-METHYLADENINE GLYCOSYLASE"/>
    <property type="match status" value="1"/>
</dbReference>
<keyword evidence="5" id="KW-0227">DNA damage</keyword>
<dbReference type="GO" id="GO:0003905">
    <property type="term" value="F:alkylbase DNA N-glycosylase activity"/>
    <property type="evidence" value="ECO:0007669"/>
    <property type="project" value="UniProtKB-EC"/>
</dbReference>
<dbReference type="CDD" id="cd00540">
    <property type="entry name" value="AAG"/>
    <property type="match status" value="1"/>
</dbReference>
<evidence type="ECO:0000256" key="10">
    <source>
        <dbReference type="ARBA" id="ARBA00068926"/>
    </source>
</evidence>
<evidence type="ECO:0000256" key="13">
    <source>
        <dbReference type="ARBA" id="ARBA00082988"/>
    </source>
</evidence>
<dbReference type="Proteomes" id="UP000694866">
    <property type="component" value="Unplaced"/>
</dbReference>
<evidence type="ECO:0000256" key="8">
    <source>
        <dbReference type="ARBA" id="ARBA00033426"/>
    </source>
</evidence>
<feature type="region of interest" description="Disordered" evidence="14">
    <location>
        <begin position="59"/>
        <end position="92"/>
    </location>
</feature>
<evidence type="ECO:0000256" key="5">
    <source>
        <dbReference type="ARBA" id="ARBA00022763"/>
    </source>
</evidence>
<dbReference type="OrthoDB" id="6353017at2759"/>
<keyword evidence="7" id="KW-0234">DNA repair</keyword>
<dbReference type="HAMAP" id="MF_00527">
    <property type="entry name" value="3MGH"/>
    <property type="match status" value="1"/>
</dbReference>
<dbReference type="GO" id="GO:0003677">
    <property type="term" value="F:DNA binding"/>
    <property type="evidence" value="ECO:0007669"/>
    <property type="project" value="InterPro"/>
</dbReference>
<dbReference type="InterPro" id="IPR036995">
    <property type="entry name" value="MPG_sf"/>
</dbReference>
<feature type="compositionally biased region" description="Basic and acidic residues" evidence="14">
    <location>
        <begin position="78"/>
        <end position="92"/>
    </location>
</feature>
<dbReference type="RefSeq" id="XP_011307097.1">
    <property type="nucleotide sequence ID" value="XM_011308795.1"/>
</dbReference>
<evidence type="ECO:0000313" key="16">
    <source>
        <dbReference type="RefSeq" id="XP_011307097.1"/>
    </source>
</evidence>
<comment type="similarity">
    <text evidence="3">Belongs to the DNA glycosylase MPG family.</text>
</comment>
<dbReference type="KEGG" id="fas:105268900"/>
<evidence type="ECO:0000256" key="4">
    <source>
        <dbReference type="ARBA" id="ARBA00012000"/>
    </source>
</evidence>
<dbReference type="FunFam" id="3.10.300.10:FF:000001">
    <property type="entry name" value="Putative 3-methyladenine DNA glycosylase"/>
    <property type="match status" value="1"/>
</dbReference>
<gene>
    <name evidence="16" type="primary">LOC105268900</name>
</gene>
<comment type="function">
    <text evidence="2">Hydrolysis of the deoxyribose N-glycosidic bond to excise 3-methyladenine, and 7-methylguanine from the damaged DNA polymer formed by alkylation lesions.</text>
</comment>
<comment type="catalytic activity">
    <reaction evidence="1">
        <text>Hydrolysis of alkylated DNA, releasing 3-methyladenine, 3-methylguanine, 7-methylguanine and 7-methyladenine.</text>
        <dbReference type="EC" id="3.2.2.21"/>
    </reaction>
</comment>
<name>A0A9R1TCJ9_9HYME</name>
<feature type="compositionally biased region" description="Basic and acidic residues" evidence="14">
    <location>
        <begin position="62"/>
        <end position="71"/>
    </location>
</feature>
<evidence type="ECO:0000256" key="14">
    <source>
        <dbReference type="SAM" id="MobiDB-lite"/>
    </source>
</evidence>
<dbReference type="PANTHER" id="PTHR10429">
    <property type="entry name" value="DNA-3-METHYLADENINE GLYCOSYLASE"/>
    <property type="match status" value="1"/>
</dbReference>
<evidence type="ECO:0000256" key="2">
    <source>
        <dbReference type="ARBA" id="ARBA00002421"/>
    </source>
</evidence>
<sequence length="371" mass="42884">MSQCDLKCHLVSITPTISLINRETQYRAISQMKRARLFRRAKDTRTVINLNAGHQTDVNVHPLEEIEESTKKSRKKRIDLPPEPDRDDYSCESKSKNKLKFENISKNLCKDENPKVLAKKTRAKVDLDSMKEELKQLEDPPETDLEKEISVNRLNYEFYDTPCEELAQNLLGKILVRRLDNGIVLKGRIVETESYLGEIDAASHTFNNRVTPRNIPMYMLPGTIYVYMTYGMYYCFNISSGGKGAAVLLRALEPLENTEEMQNNRLSLLKSKRTKDFRTHELCNGPSKLCTAFRINKDSCKYSLCTWKKMWIEEDPGYPREDIKIIKTSRIGIESVGAEWSKKPLRFYIYGNSSVSKRDKKSEDNLIIDNT</sequence>
<dbReference type="Pfam" id="PF02245">
    <property type="entry name" value="Pur_DNA_glyco"/>
    <property type="match status" value="1"/>
</dbReference>
<evidence type="ECO:0000256" key="3">
    <source>
        <dbReference type="ARBA" id="ARBA00009232"/>
    </source>
</evidence>
<proteinExistence type="inferred from homology"/>
<organism evidence="15 16">
    <name type="scientific">Fopius arisanus</name>
    <dbReference type="NCBI Taxonomy" id="64838"/>
    <lineage>
        <taxon>Eukaryota</taxon>
        <taxon>Metazoa</taxon>
        <taxon>Ecdysozoa</taxon>
        <taxon>Arthropoda</taxon>
        <taxon>Hexapoda</taxon>
        <taxon>Insecta</taxon>
        <taxon>Pterygota</taxon>
        <taxon>Neoptera</taxon>
        <taxon>Endopterygota</taxon>
        <taxon>Hymenoptera</taxon>
        <taxon>Apocrita</taxon>
        <taxon>Ichneumonoidea</taxon>
        <taxon>Braconidae</taxon>
        <taxon>Opiinae</taxon>
        <taxon>Fopius</taxon>
    </lineage>
</organism>
<accession>A0A9R1TCJ9</accession>
<dbReference type="InterPro" id="IPR003180">
    <property type="entry name" value="MPG"/>
</dbReference>
<dbReference type="NCBIfam" id="TIGR00567">
    <property type="entry name" value="3mg"/>
    <property type="match status" value="1"/>
</dbReference>
<keyword evidence="6" id="KW-0378">Hydrolase</keyword>
<keyword evidence="15" id="KW-1185">Reference proteome</keyword>
<evidence type="ECO:0000256" key="11">
    <source>
        <dbReference type="ARBA" id="ARBA00076879"/>
    </source>
</evidence>
<dbReference type="Gene3D" id="3.10.300.10">
    <property type="entry name" value="Methylpurine-DNA glycosylase (MPG)"/>
    <property type="match status" value="1"/>
</dbReference>
<evidence type="ECO:0000256" key="12">
    <source>
        <dbReference type="ARBA" id="ARBA00078171"/>
    </source>
</evidence>
<evidence type="ECO:0000256" key="6">
    <source>
        <dbReference type="ARBA" id="ARBA00022801"/>
    </source>
</evidence>
<dbReference type="GO" id="GO:0006284">
    <property type="term" value="P:base-excision repair"/>
    <property type="evidence" value="ECO:0007669"/>
    <property type="project" value="InterPro"/>
</dbReference>
<dbReference type="SUPFAM" id="SSF50486">
    <property type="entry name" value="FMT C-terminal domain-like"/>
    <property type="match status" value="1"/>
</dbReference>
<evidence type="ECO:0000256" key="7">
    <source>
        <dbReference type="ARBA" id="ARBA00023204"/>
    </source>
</evidence>
<dbReference type="AlphaFoldDB" id="A0A9R1TCJ9"/>
<evidence type="ECO:0000256" key="1">
    <source>
        <dbReference type="ARBA" id="ARBA00000086"/>
    </source>
</evidence>
<evidence type="ECO:0000256" key="9">
    <source>
        <dbReference type="ARBA" id="ARBA00066187"/>
    </source>
</evidence>
<dbReference type="InterPro" id="IPR011034">
    <property type="entry name" value="Formyl_transferase-like_C_sf"/>
</dbReference>
<evidence type="ECO:0000313" key="15">
    <source>
        <dbReference type="Proteomes" id="UP000694866"/>
    </source>
</evidence>
<comment type="subunit">
    <text evidence="9">Binds MBD1. Binds SSBP1.</text>
</comment>
<dbReference type="GeneID" id="105268900"/>